<proteinExistence type="predicted"/>
<dbReference type="InterPro" id="IPR026899">
    <property type="entry name" value="FKS1-like_dom1"/>
</dbReference>
<gene>
    <name evidence="2" type="ORF">DCAF_LOCUS25399</name>
</gene>
<name>A0AAV1SQH7_9ROSI</name>
<keyword evidence="3" id="KW-1185">Reference proteome</keyword>
<dbReference type="SMART" id="SM01205">
    <property type="entry name" value="FKS1_dom1"/>
    <property type="match status" value="1"/>
</dbReference>
<reference evidence="2 3" key="1">
    <citation type="submission" date="2024-01" db="EMBL/GenBank/DDBJ databases">
        <authorList>
            <person name="Waweru B."/>
        </authorList>
    </citation>
    <scope>NUCLEOTIDE SEQUENCE [LARGE SCALE GENOMIC DNA]</scope>
</reference>
<evidence type="ECO:0000259" key="1">
    <source>
        <dbReference type="SMART" id="SM01205"/>
    </source>
</evidence>
<organism evidence="2 3">
    <name type="scientific">Dovyalis caffra</name>
    <dbReference type="NCBI Taxonomy" id="77055"/>
    <lineage>
        <taxon>Eukaryota</taxon>
        <taxon>Viridiplantae</taxon>
        <taxon>Streptophyta</taxon>
        <taxon>Embryophyta</taxon>
        <taxon>Tracheophyta</taxon>
        <taxon>Spermatophyta</taxon>
        <taxon>Magnoliopsida</taxon>
        <taxon>eudicotyledons</taxon>
        <taxon>Gunneridae</taxon>
        <taxon>Pentapetalae</taxon>
        <taxon>rosids</taxon>
        <taxon>fabids</taxon>
        <taxon>Malpighiales</taxon>
        <taxon>Salicaceae</taxon>
        <taxon>Flacourtieae</taxon>
        <taxon>Dovyalis</taxon>
    </lineage>
</organism>
<evidence type="ECO:0000313" key="3">
    <source>
        <dbReference type="Proteomes" id="UP001314170"/>
    </source>
</evidence>
<feature type="domain" description="1,3-beta-glucan synthase component FKS1-like" evidence="1">
    <location>
        <begin position="151"/>
        <end position="237"/>
    </location>
</feature>
<sequence length="322" mass="36246">MDSFYQKYYDCHVGAQDQGKQAERRQVFKAHQVVLMDNLNPILHRAQLGKAYQTAAVLFEVLCWINNTEKYEKVAFMWTKDISASLDIHSLLSTEALLPIKPLDDVSAAFAVLRNTHGLNWLKYNQNTGELDLLGWLGTVFGFQRECQEPEEPSYFITFKCHVRLDPNPDSLDKTTQMARELQDLLSCTASIASVEIVKPYYRGGDEAFLRKVITPLYHAVEMVWSSDCIYLGWPIHDARILFKSTHNVPEEPPFSKQGDPAMQSHCPTKRSVQLRLGFIASNNAVVKLNDCAMSKQVSPLSTPITSSHSAVLLAKKPAAAL</sequence>
<evidence type="ECO:0000313" key="2">
    <source>
        <dbReference type="EMBL" id="CAK7354906.1"/>
    </source>
</evidence>
<protein>
    <recommendedName>
        <fullName evidence="1">1,3-beta-glucan synthase component FKS1-like domain-containing protein</fullName>
    </recommendedName>
</protein>
<comment type="caution">
    <text evidence="2">The sequence shown here is derived from an EMBL/GenBank/DDBJ whole genome shotgun (WGS) entry which is preliminary data.</text>
</comment>
<dbReference type="EMBL" id="CAWUPB010001195">
    <property type="protein sequence ID" value="CAK7354906.1"/>
    <property type="molecule type" value="Genomic_DNA"/>
</dbReference>
<dbReference type="AlphaFoldDB" id="A0AAV1SQH7"/>
<accession>A0AAV1SQH7</accession>
<dbReference type="Proteomes" id="UP001314170">
    <property type="component" value="Unassembled WGS sequence"/>
</dbReference>